<sequence>MIENPTSHREETSEACEAPDIAAHLQLVRQQLLSARGDQKHWTGRLAASSLSTATAISALSVFSRVGDDELAVSARDAVAKGLVWLDAAQNEDGGFGDTDRSPSNIASSFLALAAWHLGDDPSSRTEAIARLQKYIDGEGGWAGLKRRYGRDKTFVVPILSNCAIAGLVPWSRVPALPFELAAFPQSMYRFVQMPVVSYAIPALVAIGQARYQHAGTWNPITWLARAATRGKTLDVLQKMQPESGGYLEATPLTSFVLMSLSSIGHAQHPVCRDAVKFLLGSQLPDGSWPIDENLATWITSLSIGALGKSSANELAQFVDDGTLDWLLSCQYHERHPFTGADPGGWGWTDLSGAVPDADDTPAAILAISKIQASVDLDSARRQQLADASFAGVRWLLGLQNRNGGWPTFCRGWGKLPFDRSGSDLSAHAMRALHAWRTSLEGEAGGEPTVEPAELQKIKRDVAAAIERGFAYLQKTQRDDGSWLPLWFGNHDLPDDENPYYGTARVLLAYRELGRDETSACRRGWDFLVKTQNADGGWGGGASVGDWLRQRGLPDRNAETGELISSSVEETAVVVEALSGSGYPPHRATIIEGVRFLCDAVDAGRCEHPWPIGFYFAKLWYHEQLYPLVFTTAALGQAQHVLKPAESSR</sequence>
<gene>
    <name evidence="6" type="primary">shc</name>
    <name evidence="6" type="ORF">EC9_51680</name>
</gene>
<dbReference type="GO" id="GO:0005811">
    <property type="term" value="C:lipid droplet"/>
    <property type="evidence" value="ECO:0007669"/>
    <property type="project" value="InterPro"/>
</dbReference>
<evidence type="ECO:0000259" key="5">
    <source>
        <dbReference type="Pfam" id="PF13249"/>
    </source>
</evidence>
<keyword evidence="7" id="KW-1185">Reference proteome</keyword>
<keyword evidence="6" id="KW-0456">Lyase</keyword>
<dbReference type="Proteomes" id="UP000319557">
    <property type="component" value="Chromosome"/>
</dbReference>
<dbReference type="GO" id="GO:0016104">
    <property type="term" value="P:triterpenoid biosynthetic process"/>
    <property type="evidence" value="ECO:0007669"/>
    <property type="project" value="InterPro"/>
</dbReference>
<dbReference type="InterPro" id="IPR008930">
    <property type="entry name" value="Terpenoid_cyclase/PrenylTrfase"/>
</dbReference>
<dbReference type="GO" id="GO:0016866">
    <property type="term" value="F:intramolecular transferase activity"/>
    <property type="evidence" value="ECO:0007669"/>
    <property type="project" value="InterPro"/>
</dbReference>
<organism evidence="6 7">
    <name type="scientific">Rosistilla ulvae</name>
    <dbReference type="NCBI Taxonomy" id="1930277"/>
    <lineage>
        <taxon>Bacteria</taxon>
        <taxon>Pseudomonadati</taxon>
        <taxon>Planctomycetota</taxon>
        <taxon>Planctomycetia</taxon>
        <taxon>Pirellulales</taxon>
        <taxon>Pirellulaceae</taxon>
        <taxon>Rosistilla</taxon>
    </lineage>
</organism>
<proteinExistence type="inferred from homology"/>
<accession>A0A517M7T9</accession>
<dbReference type="InterPro" id="IPR032696">
    <property type="entry name" value="SQ_cyclase_C"/>
</dbReference>
<dbReference type="UniPathway" id="UPA00337"/>
<evidence type="ECO:0000256" key="1">
    <source>
        <dbReference type="ARBA" id="ARBA00004999"/>
    </source>
</evidence>
<dbReference type="SUPFAM" id="SSF81853">
    <property type="entry name" value="Family 10 polysaccharide lyase"/>
    <property type="match status" value="2"/>
</dbReference>
<name>A0A517M7T9_9BACT</name>
<feature type="domain" description="Squalene cyclase C-terminal" evidence="4">
    <location>
        <begin position="461"/>
        <end position="639"/>
    </location>
</feature>
<dbReference type="EC" id="4.2.1.129" evidence="6"/>
<dbReference type="Pfam" id="PF13249">
    <property type="entry name" value="SQHop_cyclase_N"/>
    <property type="match status" value="1"/>
</dbReference>
<reference evidence="6 7" key="1">
    <citation type="submission" date="2019-02" db="EMBL/GenBank/DDBJ databases">
        <title>Deep-cultivation of Planctomycetes and their phenomic and genomic characterization uncovers novel biology.</title>
        <authorList>
            <person name="Wiegand S."/>
            <person name="Jogler M."/>
            <person name="Boedeker C."/>
            <person name="Pinto D."/>
            <person name="Vollmers J."/>
            <person name="Rivas-Marin E."/>
            <person name="Kohn T."/>
            <person name="Peeters S.H."/>
            <person name="Heuer A."/>
            <person name="Rast P."/>
            <person name="Oberbeckmann S."/>
            <person name="Bunk B."/>
            <person name="Jeske O."/>
            <person name="Meyerdierks A."/>
            <person name="Storesund J.E."/>
            <person name="Kallscheuer N."/>
            <person name="Luecker S."/>
            <person name="Lage O.M."/>
            <person name="Pohl T."/>
            <person name="Merkel B.J."/>
            <person name="Hornburger P."/>
            <person name="Mueller R.-W."/>
            <person name="Bruemmer F."/>
            <person name="Labrenz M."/>
            <person name="Spormann A.M."/>
            <person name="Op den Camp H."/>
            <person name="Overmann J."/>
            <person name="Amann R."/>
            <person name="Jetten M.S.M."/>
            <person name="Mascher T."/>
            <person name="Medema M.H."/>
            <person name="Devos D.P."/>
            <person name="Kaster A.-K."/>
            <person name="Ovreas L."/>
            <person name="Rohde M."/>
            <person name="Galperin M.Y."/>
            <person name="Jogler C."/>
        </authorList>
    </citation>
    <scope>NUCLEOTIDE SEQUENCE [LARGE SCALE GENOMIC DNA]</scope>
    <source>
        <strain evidence="6 7">EC9</strain>
    </source>
</reference>
<dbReference type="EMBL" id="CP036261">
    <property type="protein sequence ID" value="QDS90949.1"/>
    <property type="molecule type" value="Genomic_DNA"/>
</dbReference>
<dbReference type="Gene3D" id="1.50.10.20">
    <property type="match status" value="2"/>
</dbReference>
<dbReference type="CDD" id="cd00688">
    <property type="entry name" value="ISOPREN_C2_like"/>
    <property type="match status" value="1"/>
</dbReference>
<evidence type="ECO:0000313" key="7">
    <source>
        <dbReference type="Proteomes" id="UP000319557"/>
    </source>
</evidence>
<evidence type="ECO:0000259" key="4">
    <source>
        <dbReference type="Pfam" id="PF13243"/>
    </source>
</evidence>
<dbReference type="OrthoDB" id="9758578at2"/>
<dbReference type="KEGG" id="ruv:EC9_51680"/>
<dbReference type="SUPFAM" id="SSF48239">
    <property type="entry name" value="Terpenoid cyclases/Protein prenyltransferases"/>
    <property type="match status" value="1"/>
</dbReference>
<evidence type="ECO:0000256" key="3">
    <source>
        <dbReference type="ARBA" id="ARBA00022737"/>
    </source>
</evidence>
<dbReference type="InterPro" id="IPR018333">
    <property type="entry name" value="Squalene_cyclase"/>
</dbReference>
<evidence type="ECO:0000313" key="6">
    <source>
        <dbReference type="EMBL" id="QDS90949.1"/>
    </source>
</evidence>
<comment type="pathway">
    <text evidence="1">Secondary metabolite biosynthesis; hopanoid biosynthesis.</text>
</comment>
<feature type="domain" description="Squalene cyclase C-terminal" evidence="4">
    <location>
        <begin position="298"/>
        <end position="410"/>
    </location>
</feature>
<dbReference type="PANTHER" id="PTHR11764:SF20">
    <property type="entry name" value="LANOSTEROL SYNTHASE"/>
    <property type="match status" value="1"/>
</dbReference>
<dbReference type="AlphaFoldDB" id="A0A517M7T9"/>
<dbReference type="Pfam" id="PF13243">
    <property type="entry name" value="SQHop_cyclase_C"/>
    <property type="match status" value="2"/>
</dbReference>
<dbReference type="RefSeq" id="WP_145348671.1">
    <property type="nucleotide sequence ID" value="NZ_CP036261.1"/>
</dbReference>
<dbReference type="GO" id="GO:0016829">
    <property type="term" value="F:lyase activity"/>
    <property type="evidence" value="ECO:0007669"/>
    <property type="project" value="UniProtKB-KW"/>
</dbReference>
<comment type="similarity">
    <text evidence="2">Belongs to the terpene cyclase/mutase family.</text>
</comment>
<evidence type="ECO:0000256" key="2">
    <source>
        <dbReference type="ARBA" id="ARBA00009755"/>
    </source>
</evidence>
<feature type="domain" description="Squalene cyclase N-terminal" evidence="5">
    <location>
        <begin position="28"/>
        <end position="189"/>
    </location>
</feature>
<dbReference type="InterPro" id="IPR032697">
    <property type="entry name" value="SQ_cyclase_N"/>
</dbReference>
<dbReference type="PANTHER" id="PTHR11764">
    <property type="entry name" value="TERPENE CYCLASE/MUTASE FAMILY MEMBER"/>
    <property type="match status" value="1"/>
</dbReference>
<keyword evidence="3" id="KW-0677">Repeat</keyword>
<protein>
    <submittedName>
        <fullName evidence="6">Squalene--hopene cyclase</fullName>
        <ecNumber evidence="6">4.2.1.129</ecNumber>
    </submittedName>
</protein>